<feature type="region of interest" description="Disordered" evidence="1">
    <location>
        <begin position="104"/>
        <end position="138"/>
    </location>
</feature>
<dbReference type="AlphaFoldDB" id="X0U4E9"/>
<gene>
    <name evidence="2" type="ORF">S01H1_32071</name>
</gene>
<proteinExistence type="predicted"/>
<evidence type="ECO:0000313" key="2">
    <source>
        <dbReference type="EMBL" id="GAF95267.1"/>
    </source>
</evidence>
<dbReference type="EMBL" id="BARS01019833">
    <property type="protein sequence ID" value="GAF95267.1"/>
    <property type="molecule type" value="Genomic_DNA"/>
</dbReference>
<organism evidence="2">
    <name type="scientific">marine sediment metagenome</name>
    <dbReference type="NCBI Taxonomy" id="412755"/>
    <lineage>
        <taxon>unclassified sequences</taxon>
        <taxon>metagenomes</taxon>
        <taxon>ecological metagenomes</taxon>
    </lineage>
</organism>
<feature type="non-terminal residue" evidence="2">
    <location>
        <position position="1"/>
    </location>
</feature>
<feature type="compositionally biased region" description="Basic and acidic residues" evidence="1">
    <location>
        <begin position="117"/>
        <end position="128"/>
    </location>
</feature>
<sequence>HTLGGAGTEVVTSGGEYLDDLMGGGGDEETTTTYNYDQEASDALVRIAQRKQEVSDEQWEMYKEHFQGYEIATAKNREELLPYISDVSKKMYTEALEGIDPKKRADSAGAAVTSALRSERESAPREMSRYGIDPGSSRFRTGLEEKGIRAAELTAGARNRATESAERESFSRLGGALGMRNFAEGPTADPAGRAMASSAQAASMYAPLATRVLSTSSTAPKTSFWDFAGGALGTAAGAYMGGAI</sequence>
<reference evidence="2" key="1">
    <citation type="journal article" date="2014" name="Front. Microbiol.">
        <title>High frequency of phylogenetically diverse reductive dehalogenase-homologous genes in deep subseafloor sedimentary metagenomes.</title>
        <authorList>
            <person name="Kawai M."/>
            <person name="Futagami T."/>
            <person name="Toyoda A."/>
            <person name="Takaki Y."/>
            <person name="Nishi S."/>
            <person name="Hori S."/>
            <person name="Arai W."/>
            <person name="Tsubouchi T."/>
            <person name="Morono Y."/>
            <person name="Uchiyama I."/>
            <person name="Ito T."/>
            <person name="Fujiyama A."/>
            <person name="Inagaki F."/>
            <person name="Takami H."/>
        </authorList>
    </citation>
    <scope>NUCLEOTIDE SEQUENCE</scope>
    <source>
        <strain evidence="2">Expedition CK06-06</strain>
    </source>
</reference>
<evidence type="ECO:0000256" key="1">
    <source>
        <dbReference type="SAM" id="MobiDB-lite"/>
    </source>
</evidence>
<comment type="caution">
    <text evidence="2">The sequence shown here is derived from an EMBL/GenBank/DDBJ whole genome shotgun (WGS) entry which is preliminary data.</text>
</comment>
<protein>
    <submittedName>
        <fullName evidence="2">Uncharacterized protein</fullName>
    </submittedName>
</protein>
<accession>X0U4E9</accession>
<name>X0U4E9_9ZZZZ</name>
<feature type="region of interest" description="Disordered" evidence="1">
    <location>
        <begin position="1"/>
        <end position="30"/>
    </location>
</feature>